<dbReference type="Gene3D" id="3.40.50.1000">
    <property type="entry name" value="HAD superfamily/HAD-like"/>
    <property type="match status" value="1"/>
</dbReference>
<dbReference type="Proteomes" id="UP001595807">
    <property type="component" value="Unassembled WGS sequence"/>
</dbReference>
<reference evidence="2" key="1">
    <citation type="journal article" date="2019" name="Int. J. Syst. Evol. Microbiol.">
        <title>The Global Catalogue of Microorganisms (GCM) 10K type strain sequencing project: providing services to taxonomists for standard genome sequencing and annotation.</title>
        <authorList>
            <consortium name="The Broad Institute Genomics Platform"/>
            <consortium name="The Broad Institute Genome Sequencing Center for Infectious Disease"/>
            <person name="Wu L."/>
            <person name="Ma J."/>
        </authorList>
    </citation>
    <scope>NUCLEOTIDE SEQUENCE [LARGE SCALE GENOMIC DNA]</scope>
    <source>
        <strain evidence="2">CCUG 67170</strain>
    </source>
</reference>
<keyword evidence="2" id="KW-1185">Reference proteome</keyword>
<proteinExistence type="predicted"/>
<dbReference type="Gene3D" id="3.30.1240.10">
    <property type="match status" value="1"/>
</dbReference>
<dbReference type="InterPro" id="IPR036412">
    <property type="entry name" value="HAD-like_sf"/>
</dbReference>
<dbReference type="InterPro" id="IPR023214">
    <property type="entry name" value="HAD_sf"/>
</dbReference>
<comment type="caution">
    <text evidence="1">The sequence shown here is derived from an EMBL/GenBank/DDBJ whole genome shotgun (WGS) entry which is preliminary data.</text>
</comment>
<keyword evidence="1" id="KW-0378">Hydrolase</keyword>
<dbReference type="EC" id="3.1.3.-" evidence="1"/>
<sequence>MQAISASFSLNKSEAFYLEIMQGGDNKARALKILLNKFNLSSEQLMAFGNNLNDLEMLTFAQVGIAVGNAVTELKEVSDYVTETNDNDGVAQFLEQYYVRKEEL</sequence>
<evidence type="ECO:0000313" key="2">
    <source>
        <dbReference type="Proteomes" id="UP001595807"/>
    </source>
</evidence>
<dbReference type="RefSeq" id="WP_380425594.1">
    <property type="nucleotide sequence ID" value="NZ_JBHRZV010000027.1"/>
</dbReference>
<gene>
    <name evidence="1" type="ORF">ACFORF_03665</name>
</gene>
<protein>
    <submittedName>
        <fullName evidence="1">HAD family hydrolase</fullName>
        <ecNumber evidence="1">3.1.3.-</ecNumber>
    </submittedName>
</protein>
<dbReference type="Pfam" id="PF08282">
    <property type="entry name" value="Hydrolase_3"/>
    <property type="match status" value="1"/>
</dbReference>
<dbReference type="SUPFAM" id="SSF56784">
    <property type="entry name" value="HAD-like"/>
    <property type="match status" value="1"/>
</dbReference>
<dbReference type="EMBL" id="JBHRZV010000027">
    <property type="protein sequence ID" value="MFC3927717.1"/>
    <property type="molecule type" value="Genomic_DNA"/>
</dbReference>
<dbReference type="PANTHER" id="PTHR10000">
    <property type="entry name" value="PHOSPHOSERINE PHOSPHATASE"/>
    <property type="match status" value="1"/>
</dbReference>
<dbReference type="GO" id="GO:0016787">
    <property type="term" value="F:hydrolase activity"/>
    <property type="evidence" value="ECO:0007669"/>
    <property type="project" value="UniProtKB-KW"/>
</dbReference>
<dbReference type="PANTHER" id="PTHR10000:SF8">
    <property type="entry name" value="HAD SUPERFAMILY HYDROLASE-LIKE, TYPE 3"/>
    <property type="match status" value="1"/>
</dbReference>
<name>A0ABV8CUF4_9STRE</name>
<organism evidence="1 2">
    <name type="scientific">Streptococcus caprae</name>
    <dbReference type="NCBI Taxonomy" id="1640501"/>
    <lineage>
        <taxon>Bacteria</taxon>
        <taxon>Bacillati</taxon>
        <taxon>Bacillota</taxon>
        <taxon>Bacilli</taxon>
        <taxon>Lactobacillales</taxon>
        <taxon>Streptococcaceae</taxon>
        <taxon>Streptococcus</taxon>
    </lineage>
</organism>
<accession>A0ABV8CUF4</accession>
<evidence type="ECO:0000313" key="1">
    <source>
        <dbReference type="EMBL" id="MFC3927717.1"/>
    </source>
</evidence>